<accession>A0A6N6VUQ0</accession>
<dbReference type="AlphaFoldDB" id="A0A6N6VUQ0"/>
<keyword evidence="3" id="KW-1185">Reference proteome</keyword>
<dbReference type="GO" id="GO:0016984">
    <property type="term" value="F:ribulose-bisphosphate carboxylase activity"/>
    <property type="evidence" value="ECO:0007669"/>
    <property type="project" value="InterPro"/>
</dbReference>
<dbReference type="EMBL" id="WFLM01000002">
    <property type="protein sequence ID" value="KAB8039791.1"/>
    <property type="molecule type" value="Genomic_DNA"/>
</dbReference>
<dbReference type="GO" id="GO:0015977">
    <property type="term" value="P:carbon fixation"/>
    <property type="evidence" value="ECO:0007669"/>
    <property type="project" value="InterPro"/>
</dbReference>
<dbReference type="InterPro" id="IPR036422">
    <property type="entry name" value="RuBisCO_lsu_N_sf"/>
</dbReference>
<dbReference type="Gene3D" id="3.30.70.150">
    <property type="entry name" value="RuBisCO large subunit, N-terminal domain"/>
    <property type="match status" value="1"/>
</dbReference>
<dbReference type="InterPro" id="IPR000685">
    <property type="entry name" value="RuBisCO_lsu_C"/>
</dbReference>
<organism evidence="2 3">
    <name type="scientific">Silvanigrella paludirubra</name>
    <dbReference type="NCBI Taxonomy" id="2499159"/>
    <lineage>
        <taxon>Bacteria</taxon>
        <taxon>Pseudomonadati</taxon>
        <taxon>Bdellovibrionota</taxon>
        <taxon>Oligoflexia</taxon>
        <taxon>Silvanigrellales</taxon>
        <taxon>Silvanigrellaceae</taxon>
        <taxon>Silvanigrella</taxon>
    </lineage>
</organism>
<dbReference type="SFLD" id="SFLDG00301">
    <property type="entry name" value="RuBisCO-like_proteins"/>
    <property type="match status" value="1"/>
</dbReference>
<dbReference type="OrthoDB" id="9770811at2"/>
<dbReference type="SUPFAM" id="SSF51649">
    <property type="entry name" value="RuBisCo, C-terminal domain"/>
    <property type="match status" value="1"/>
</dbReference>
<dbReference type="GO" id="GO:0000287">
    <property type="term" value="F:magnesium ion binding"/>
    <property type="evidence" value="ECO:0007669"/>
    <property type="project" value="InterPro"/>
</dbReference>
<dbReference type="Gene3D" id="3.20.20.110">
    <property type="entry name" value="Ribulose bisphosphate carboxylase, large subunit, C-terminal domain"/>
    <property type="match status" value="1"/>
</dbReference>
<dbReference type="InterPro" id="IPR036376">
    <property type="entry name" value="RuBisCO_lsu_C_sf"/>
</dbReference>
<dbReference type="Pfam" id="PF00016">
    <property type="entry name" value="RuBisCO_large"/>
    <property type="match status" value="1"/>
</dbReference>
<feature type="domain" description="Ribulose bisphosphate carboxylase large subunit C-terminal" evidence="1">
    <location>
        <begin position="141"/>
        <end position="379"/>
    </location>
</feature>
<dbReference type="InterPro" id="IPR033966">
    <property type="entry name" value="RuBisCO"/>
</dbReference>
<evidence type="ECO:0000313" key="3">
    <source>
        <dbReference type="Proteomes" id="UP000437748"/>
    </source>
</evidence>
<dbReference type="SFLD" id="SFLDS00014">
    <property type="entry name" value="RuBisCO"/>
    <property type="match status" value="1"/>
</dbReference>
<sequence>MVSFIKNKELLSPLTKEAHAFAKFRINAKKYSASLIEEIAIGQSIGAWEEQHVEPRLLKTKVAKIIACESNENFHEATVAFPVNIWHRKLSWLFAILFGKMSFYEGVQLNSVWFSPDCFDEENLIGPKYSPQSLRSLVGAKKDSPLLMGILKPNVAMSAEKISQLFLEASEAGTHILKDDEIRHDNSPLEAIKRVEIIANESAKRNIKSIYAVHLQIEGTKYIEHAKRLIDAGAQSFLINTWTSGIECLQEIRKVTNIPILSHPSLVGAFGLSEENSTIHPRVTLAQFIRAAGADLSLFPSPYGKLGLEKSIALEIANCCLTKNENWPIQPMMPVPSAGIKPEHAPLAKKDFGNDFVLNAGTGIFSSPEGIQKSIEKFREELDKT</sequence>
<dbReference type="Proteomes" id="UP000437748">
    <property type="component" value="Unassembled WGS sequence"/>
</dbReference>
<evidence type="ECO:0000259" key="1">
    <source>
        <dbReference type="Pfam" id="PF00016"/>
    </source>
</evidence>
<dbReference type="PANTHER" id="PTHR42704:SF17">
    <property type="entry name" value="RIBULOSE BISPHOSPHATE CARBOXYLASE LARGE CHAIN"/>
    <property type="match status" value="1"/>
</dbReference>
<proteinExistence type="predicted"/>
<dbReference type="SUPFAM" id="SSF54966">
    <property type="entry name" value="RuBisCO, large subunit, small (N-terminal) domain"/>
    <property type="match status" value="1"/>
</dbReference>
<protein>
    <recommendedName>
        <fullName evidence="1">Ribulose bisphosphate carboxylase large subunit C-terminal domain-containing protein</fullName>
    </recommendedName>
</protein>
<reference evidence="2 3" key="1">
    <citation type="submission" date="2019-10" db="EMBL/GenBank/DDBJ databases">
        <title>New species of Slilvanegrellaceae.</title>
        <authorList>
            <person name="Pitt A."/>
            <person name="Hahn M.W."/>
        </authorList>
    </citation>
    <scope>NUCLEOTIDE SEQUENCE [LARGE SCALE GENOMIC DNA]</scope>
    <source>
        <strain evidence="2 3">SP-Ram-0.45-NSY-1</strain>
    </source>
</reference>
<evidence type="ECO:0000313" key="2">
    <source>
        <dbReference type="EMBL" id="KAB8039791.1"/>
    </source>
</evidence>
<gene>
    <name evidence="2" type="ORF">GCL60_05885</name>
</gene>
<dbReference type="PANTHER" id="PTHR42704">
    <property type="entry name" value="RIBULOSE BISPHOSPHATE CARBOXYLASE"/>
    <property type="match status" value="1"/>
</dbReference>
<dbReference type="RefSeq" id="WP_153419284.1">
    <property type="nucleotide sequence ID" value="NZ_WFLM01000002.1"/>
</dbReference>
<name>A0A6N6VUQ0_9BACT</name>
<comment type="caution">
    <text evidence="2">The sequence shown here is derived from an EMBL/GenBank/DDBJ whole genome shotgun (WGS) entry which is preliminary data.</text>
</comment>